<evidence type="ECO:0000313" key="3">
    <source>
        <dbReference type="EMBL" id="EMZ41600.1"/>
    </source>
</evidence>
<dbReference type="InterPro" id="IPR016181">
    <property type="entry name" value="Acyl_CoA_acyltransferase"/>
</dbReference>
<dbReference type="HOGENOM" id="CLU_2462447_0_0_11"/>
<dbReference type="SUPFAM" id="SSF55729">
    <property type="entry name" value="Acyl-CoA N-acyltransferases (Nat)"/>
    <property type="match status" value="1"/>
</dbReference>
<dbReference type="Proteomes" id="UP000012651">
    <property type="component" value="Unassembled WGS sequence"/>
</dbReference>
<feature type="domain" description="N-acetyltransferase" evidence="2">
    <location>
        <begin position="1"/>
        <end position="88"/>
    </location>
</feature>
<keyword evidence="1" id="KW-0812">Transmembrane</keyword>
<evidence type="ECO:0000313" key="4">
    <source>
        <dbReference type="Proteomes" id="UP000012651"/>
    </source>
</evidence>
<dbReference type="AlphaFoldDB" id="N2BSY1"/>
<accession>N2BSY1</accession>
<evidence type="ECO:0000256" key="1">
    <source>
        <dbReference type="SAM" id="Phobius"/>
    </source>
</evidence>
<dbReference type="EMBL" id="AGXC01000002">
    <property type="protein sequence ID" value="EMZ41600.1"/>
    <property type="molecule type" value="Genomic_DNA"/>
</dbReference>
<dbReference type="Pfam" id="PF00583">
    <property type="entry name" value="Acetyltransf_1"/>
    <property type="match status" value="1"/>
</dbReference>
<keyword evidence="1" id="KW-1133">Transmembrane helix</keyword>
<dbReference type="GO" id="GO:0016747">
    <property type="term" value="F:acyltransferase activity, transferring groups other than amino-acyl groups"/>
    <property type="evidence" value="ECO:0007669"/>
    <property type="project" value="InterPro"/>
</dbReference>
<dbReference type="PATRIC" id="fig|997872.3.peg.573"/>
<dbReference type="InterPro" id="IPR000182">
    <property type="entry name" value="GNAT_dom"/>
</dbReference>
<name>N2BSY1_9ACTN</name>
<feature type="transmembrane region" description="Helical" evidence="1">
    <location>
        <begin position="6"/>
        <end position="27"/>
    </location>
</feature>
<keyword evidence="1" id="KW-0472">Membrane</keyword>
<gene>
    <name evidence="3" type="ORF">HMPREF1091_00574</name>
</gene>
<dbReference type="Gene3D" id="3.40.630.30">
    <property type="match status" value="1"/>
</dbReference>
<protein>
    <recommendedName>
        <fullName evidence="2">N-acetyltransferase domain-containing protein</fullName>
    </recommendedName>
</protein>
<comment type="caution">
    <text evidence="3">The sequence shown here is derived from an EMBL/GenBank/DDBJ whole genome shotgun (WGS) entry which is preliminary data.</text>
</comment>
<sequence>MDNRFVSTASISAVSPYGAMIIGVATLKAYRNRGLATHTVKQLCQACKEAGLKKLVLYFDNPLAASIYLKIGFTIVDTYGVLSDGSSH</sequence>
<dbReference type="CDD" id="cd04301">
    <property type="entry name" value="NAT_SF"/>
    <property type="match status" value="1"/>
</dbReference>
<dbReference type="PROSITE" id="PS51186">
    <property type="entry name" value="GNAT"/>
    <property type="match status" value="1"/>
</dbReference>
<proteinExistence type="predicted"/>
<keyword evidence="4" id="KW-1185">Reference proteome</keyword>
<evidence type="ECO:0000259" key="2">
    <source>
        <dbReference type="PROSITE" id="PS51186"/>
    </source>
</evidence>
<reference evidence="3 4" key="1">
    <citation type="submission" date="2013-03" db="EMBL/GenBank/DDBJ databases">
        <title>The Genome Sequence of Atopobium minutum 10063974.</title>
        <authorList>
            <consortium name="The Broad Institute Genome Sequencing Platform"/>
            <person name="Earl A."/>
            <person name="Ward D."/>
            <person name="Feldgarden M."/>
            <person name="Gevers D."/>
            <person name="Lambert T."/>
            <person name="Marvaud J.-C."/>
            <person name="Courvalin P."/>
            <person name="Walker B."/>
            <person name="Young S.K."/>
            <person name="Zeng Q."/>
            <person name="Gargeya S."/>
            <person name="Fitzgerald M."/>
            <person name="Haas B."/>
            <person name="Abouelleil A."/>
            <person name="Alvarado L."/>
            <person name="Arachchi H.M."/>
            <person name="Berlin A.M."/>
            <person name="Chapman S.B."/>
            <person name="Dewar J."/>
            <person name="Goldberg J."/>
            <person name="Griggs A."/>
            <person name="Gujja S."/>
            <person name="Hansen M."/>
            <person name="Howarth C."/>
            <person name="Imamovic A."/>
            <person name="Larimer J."/>
            <person name="McCowan C."/>
            <person name="Murphy C."/>
            <person name="Neiman D."/>
            <person name="Pearson M."/>
            <person name="Priest M."/>
            <person name="Roberts A."/>
            <person name="Saif S."/>
            <person name="Shea T."/>
            <person name="Sisk P."/>
            <person name="Sykes S."/>
            <person name="Wortman J."/>
            <person name="Nusbaum C."/>
            <person name="Birren B."/>
        </authorList>
    </citation>
    <scope>NUCLEOTIDE SEQUENCE [LARGE SCALE GENOMIC DNA]</scope>
    <source>
        <strain evidence="3 4">10063974</strain>
    </source>
</reference>
<organism evidence="3 4">
    <name type="scientific">Atopobium minutum 10063974</name>
    <dbReference type="NCBI Taxonomy" id="997872"/>
    <lineage>
        <taxon>Bacteria</taxon>
        <taxon>Bacillati</taxon>
        <taxon>Actinomycetota</taxon>
        <taxon>Coriobacteriia</taxon>
        <taxon>Coriobacteriales</taxon>
        <taxon>Atopobiaceae</taxon>
        <taxon>Atopobium</taxon>
    </lineage>
</organism>